<accession>A0A174L4W3</accession>
<sequence length="78" mass="9029">MSQEKVDRYKQEKANRKKIVKKQRIMNVVRKTVLSLAVIALVGWLGYSAYQTHEAGKERPVAQVNYDSINNYMSQLSQ</sequence>
<reference evidence="1 2" key="1">
    <citation type="submission" date="2015-09" db="EMBL/GenBank/DDBJ databases">
        <authorList>
            <consortium name="Pathogen Informatics"/>
        </authorList>
    </citation>
    <scope>NUCLEOTIDE SEQUENCE [LARGE SCALE GENOMIC DNA]</scope>
    <source>
        <strain evidence="1 2">2789STDY5834876</strain>
    </source>
</reference>
<dbReference type="Proteomes" id="UP000095544">
    <property type="component" value="Unassembled WGS sequence"/>
</dbReference>
<gene>
    <name evidence="1" type="ORF">ERS852491_04451</name>
</gene>
<dbReference type="GeneID" id="93333715"/>
<name>A0A174L4W3_9FIRM</name>
<dbReference type="AlphaFoldDB" id="A0A174L4W3"/>
<proteinExistence type="predicted"/>
<organism evidence="1 2">
    <name type="scientific">Faecalicatena contorta</name>
    <dbReference type="NCBI Taxonomy" id="39482"/>
    <lineage>
        <taxon>Bacteria</taxon>
        <taxon>Bacillati</taxon>
        <taxon>Bacillota</taxon>
        <taxon>Clostridia</taxon>
        <taxon>Lachnospirales</taxon>
        <taxon>Lachnospiraceae</taxon>
        <taxon>Faecalicatena</taxon>
    </lineage>
</organism>
<dbReference type="RefSeq" id="WP_025655683.1">
    <property type="nucleotide sequence ID" value="NZ_BAAACT010000153.1"/>
</dbReference>
<dbReference type="STRING" id="39482.ERS852491_04451"/>
<dbReference type="EMBL" id="CYZU01000063">
    <property type="protein sequence ID" value="CUP17188.1"/>
    <property type="molecule type" value="Genomic_DNA"/>
</dbReference>
<protein>
    <submittedName>
        <fullName evidence="1">Uncharacterized protein</fullName>
    </submittedName>
</protein>
<evidence type="ECO:0000313" key="2">
    <source>
        <dbReference type="Proteomes" id="UP000095544"/>
    </source>
</evidence>
<dbReference type="OrthoDB" id="1767071at2"/>
<evidence type="ECO:0000313" key="1">
    <source>
        <dbReference type="EMBL" id="CUP17188.1"/>
    </source>
</evidence>